<proteinExistence type="predicted"/>
<dbReference type="AlphaFoldDB" id="A0AAU1I5S2"/>
<protein>
    <submittedName>
        <fullName evidence="1">Uncharacterized protein</fullName>
    </submittedName>
</protein>
<evidence type="ECO:0000313" key="1">
    <source>
        <dbReference type="EMBL" id="WTP89556.1"/>
    </source>
</evidence>
<accession>A0AAU1I5S2</accession>
<sequence>MTFAPLPGRPQDRTSAFRLQLAELARLAGVDLPDRMPRDREWQGEARMAFRRALRTVETLPDLLFDPLLRTAVLDPDPSHNRLFVEPAVTVFGRRRVQTALIEYVRTGTDYERAGAARAWYWAQAPLGFRGGRTRVPTPESKAEFDAVGDLRAAWHEATLREFVSNDDLDVRRCILPGLPLNPRHYPADLHDLVAEAVHIARTHSDEYLRHRVEHQLG</sequence>
<gene>
    <name evidence="1" type="ORF">OG477_31210</name>
</gene>
<reference evidence="1" key="1">
    <citation type="submission" date="2022-10" db="EMBL/GenBank/DDBJ databases">
        <title>The complete genomes of actinobacterial strains from the NBC collection.</title>
        <authorList>
            <person name="Joergensen T.S."/>
            <person name="Alvarez Arevalo M."/>
            <person name="Sterndorff E.B."/>
            <person name="Faurdal D."/>
            <person name="Vuksanovic O."/>
            <person name="Mourched A.-S."/>
            <person name="Charusanti P."/>
            <person name="Shaw S."/>
            <person name="Blin K."/>
            <person name="Weber T."/>
        </authorList>
    </citation>
    <scope>NUCLEOTIDE SEQUENCE</scope>
    <source>
        <strain evidence="1">NBC 00180</strain>
    </source>
</reference>
<dbReference type="EMBL" id="CP108140">
    <property type="protein sequence ID" value="WTP89556.1"/>
    <property type="molecule type" value="Genomic_DNA"/>
</dbReference>
<organism evidence="1">
    <name type="scientific">Streptomyces sp. NBC_00180</name>
    <dbReference type="NCBI Taxonomy" id="2903632"/>
    <lineage>
        <taxon>Bacteria</taxon>
        <taxon>Bacillati</taxon>
        <taxon>Actinomycetota</taxon>
        <taxon>Actinomycetes</taxon>
        <taxon>Kitasatosporales</taxon>
        <taxon>Streptomycetaceae</taxon>
        <taxon>Streptomyces</taxon>
    </lineage>
</organism>
<name>A0AAU1I5S2_9ACTN</name>